<accession>A0ABV1HY28</accession>
<sequence length="309" mass="35532">MGEKDIAEKILLAYNDVFSDIVNVLLFGGQEVIQGNDLEDQTTISAYKADGKLHEIDRDVAKRWKTGNLRLACVGFENQTSSDSDMPLRVIAYDGMEYRAQLLKKTVDEPDEARKQERYPVITMVLYFGYEHLWNGPISLKDRLKILDGLDDYVNDYKFNLYQIAYLSDEQIQQFKSDFRVVAEFFSQKRKQLDYTPSNQQLQHAKEVLQLFSIMTDDARFEDIYNEELEKGEGGVKTMCDVLDRAMEKGKLVGIEEGRKSGLMEGRKTGKLDGFMFALKLVSAGRESDLERATRDDVFRSKLIEEFGE</sequence>
<keyword evidence="2" id="KW-1185">Reference proteome</keyword>
<name>A0ABV1HY28_9FIRM</name>
<dbReference type="Proteomes" id="UP001470288">
    <property type="component" value="Unassembled WGS sequence"/>
</dbReference>
<dbReference type="RefSeq" id="WP_349143770.1">
    <property type="nucleotide sequence ID" value="NZ_JBBMFC010000004.1"/>
</dbReference>
<organism evidence="1 2">
    <name type="scientific">Hominiventricola aquisgranensis</name>
    <dbReference type="NCBI Taxonomy" id="3133164"/>
    <lineage>
        <taxon>Bacteria</taxon>
        <taxon>Bacillati</taxon>
        <taxon>Bacillota</taxon>
        <taxon>Clostridia</taxon>
        <taxon>Lachnospirales</taxon>
        <taxon>Lachnospiraceae</taxon>
        <taxon>Hominiventricola</taxon>
    </lineage>
</organism>
<gene>
    <name evidence="1" type="ORF">WMO62_03110</name>
</gene>
<evidence type="ECO:0000313" key="2">
    <source>
        <dbReference type="Proteomes" id="UP001470288"/>
    </source>
</evidence>
<protein>
    <submittedName>
        <fullName evidence="1">Transposase</fullName>
    </submittedName>
</protein>
<reference evidence="1 2" key="1">
    <citation type="submission" date="2024-03" db="EMBL/GenBank/DDBJ databases">
        <title>Human intestinal bacterial collection.</title>
        <authorList>
            <person name="Pauvert C."/>
            <person name="Hitch T.C.A."/>
            <person name="Clavel T."/>
        </authorList>
    </citation>
    <scope>NUCLEOTIDE SEQUENCE [LARGE SCALE GENOMIC DNA]</scope>
    <source>
        <strain evidence="1 2">CLA-AA-H78B</strain>
    </source>
</reference>
<proteinExistence type="predicted"/>
<comment type="caution">
    <text evidence="1">The sequence shown here is derived from an EMBL/GenBank/DDBJ whole genome shotgun (WGS) entry which is preliminary data.</text>
</comment>
<evidence type="ECO:0000313" key="1">
    <source>
        <dbReference type="EMBL" id="MEQ2577830.1"/>
    </source>
</evidence>
<dbReference type="EMBL" id="JBBMFC010000004">
    <property type="protein sequence ID" value="MEQ2577830.1"/>
    <property type="molecule type" value="Genomic_DNA"/>
</dbReference>